<keyword evidence="4" id="KW-1185">Reference proteome</keyword>
<comment type="caution">
    <text evidence="3">The sequence shown here is derived from an EMBL/GenBank/DDBJ whole genome shotgun (WGS) entry which is preliminary data.</text>
</comment>
<feature type="region of interest" description="Disordered" evidence="1">
    <location>
        <begin position="16"/>
        <end position="38"/>
    </location>
</feature>
<evidence type="ECO:0000256" key="1">
    <source>
        <dbReference type="SAM" id="MobiDB-lite"/>
    </source>
</evidence>
<dbReference type="EMBL" id="CAUYUE010000004">
    <property type="protein sequence ID" value="CAK0769618.1"/>
    <property type="molecule type" value="Genomic_DNA"/>
</dbReference>
<gene>
    <name evidence="3" type="ORF">CVIRNUC_003685</name>
</gene>
<evidence type="ECO:0000259" key="2">
    <source>
        <dbReference type="Pfam" id="PF10544"/>
    </source>
</evidence>
<sequence>MLSTFWQSASGFSSAARDVTNSTPSSRSSVGRAISPSAQTGTPFTDYVLSRLPDEESQKLFALSFGEYLHHDPDALDIDFDDVFQWLGIDRKGNALRLLKREFSTDEYIVLLKEDNSAPGAGRPRDVYKMSFNQFEELIISAQTPEGKRARRLVLLLKKILQDYIIAEQVQQARAAQGVEAARANALQQQLDGLRAQQQHLYCFRLFGNRFKIGIAKDVDRRIRQHTTSCPSGHLVYSVPIACKAMEKVLESVMRTHSAWIKMEEYELTLSDEQIKAVFDVITRVEELLNVTPLEEYDTLLTLLDHRLRTDVRTQVVLHTSQHTPAETSSPRPIVSPYKAVIDAWLVHMLQHGTLPTGEIQSEHLRSRLLAYARSGDAGGHSQSLALTANKMKEHLLPYFGKGIENRKSSCSHYTFDFDTLRDTMGCSIGI</sequence>
<feature type="compositionally biased region" description="Polar residues" evidence="1">
    <location>
        <begin position="16"/>
        <end position="29"/>
    </location>
</feature>
<dbReference type="Proteomes" id="UP001314263">
    <property type="component" value="Unassembled WGS sequence"/>
</dbReference>
<proteinExistence type="predicted"/>
<name>A0AAV1I2B4_9CHLO</name>
<protein>
    <recommendedName>
        <fullName evidence="2">Bacteriophage T5 Orf172 DNA-binding domain-containing protein</fullName>
    </recommendedName>
</protein>
<organism evidence="3 4">
    <name type="scientific">Coccomyxa viridis</name>
    <dbReference type="NCBI Taxonomy" id="1274662"/>
    <lineage>
        <taxon>Eukaryota</taxon>
        <taxon>Viridiplantae</taxon>
        <taxon>Chlorophyta</taxon>
        <taxon>core chlorophytes</taxon>
        <taxon>Trebouxiophyceae</taxon>
        <taxon>Trebouxiophyceae incertae sedis</taxon>
        <taxon>Coccomyxaceae</taxon>
        <taxon>Coccomyxa</taxon>
    </lineage>
</organism>
<feature type="domain" description="Bacteriophage T5 Orf172 DNA-binding" evidence="2">
    <location>
        <begin position="205"/>
        <end position="267"/>
    </location>
</feature>
<dbReference type="AlphaFoldDB" id="A0AAV1I2B4"/>
<accession>A0AAV1I2B4</accession>
<evidence type="ECO:0000313" key="4">
    <source>
        <dbReference type="Proteomes" id="UP001314263"/>
    </source>
</evidence>
<dbReference type="Pfam" id="PF10544">
    <property type="entry name" value="T5orf172"/>
    <property type="match status" value="1"/>
</dbReference>
<reference evidence="3 4" key="1">
    <citation type="submission" date="2023-10" db="EMBL/GenBank/DDBJ databases">
        <authorList>
            <person name="Maclean D."/>
            <person name="Macfadyen A."/>
        </authorList>
    </citation>
    <scope>NUCLEOTIDE SEQUENCE [LARGE SCALE GENOMIC DNA]</scope>
</reference>
<dbReference type="InterPro" id="IPR018306">
    <property type="entry name" value="Phage_T5_Orf172_DNA-bd"/>
</dbReference>
<evidence type="ECO:0000313" key="3">
    <source>
        <dbReference type="EMBL" id="CAK0769618.1"/>
    </source>
</evidence>